<keyword evidence="2" id="KW-0547">Nucleotide-binding</keyword>
<evidence type="ECO:0000313" key="3">
    <source>
        <dbReference type="EMBL" id="MBB3062494.1"/>
    </source>
</evidence>
<dbReference type="GO" id="GO:0004497">
    <property type="term" value="F:monooxygenase activity"/>
    <property type="evidence" value="ECO:0007669"/>
    <property type="project" value="InterPro"/>
</dbReference>
<feature type="binding site" evidence="2">
    <location>
        <position position="348"/>
    </location>
    <ligand>
        <name>FAD</name>
        <dbReference type="ChEBI" id="CHEBI:57692"/>
    </ligand>
</feature>
<evidence type="ECO:0000256" key="1">
    <source>
        <dbReference type="PIRSR" id="PIRSR011396-1"/>
    </source>
</evidence>
<keyword evidence="2" id="KW-0285">Flavoprotein</keyword>
<sequence length="506" mass="57404">MNTKTDDKLRGRISRVVIAGGGTAGWIAAAALSKKLGELLDITLVESEQIGTVGVGEATIPPLRTFHRLLGIDEQDFMRATQATAKLGIAFENWGRQGDRYIHSFGRIGTSAWLCDFHHFWLRGREMGFDAELGDFCLELQAAEAGKFATSPKSEINFAYHLDAGRYAKFLRCFSEGLGVRRVEGKIREVRKNAESGFIESLLLEDGQVVEGDLFIDCTGFRGLLIEQTLKTGYEDWSHWLPCDSAVPVQTEAKGPALPYTRSIARESGWQWRIPLQQRVGNGLVYCSRYLSDDEATAQLLENIDGEAITEPRVIRFKTGRRRKVWNKNCVALGLASGFLEPLESTSIHLIVTGATRLMQLFPFDGITRSLVDEYNELSQDELEKIRDFIVLHYHVTQREDSPFWHYCKNMQIPESLDHRIRLFQERAHAFQADSELFRVDSWVQVMLGQGLMPEGYHPLPRLMTKEEMRRLQQSISSTIARAVSSLPDHQDFIDHYCKSNGREEL</sequence>
<dbReference type="InterPro" id="IPR050816">
    <property type="entry name" value="Flavin-dep_Halogenase_NPB"/>
</dbReference>
<name>A0A7W4WDZ9_9GAMM</name>
<proteinExistence type="predicted"/>
<accession>A0A7W4WDZ9</accession>
<dbReference type="EMBL" id="JACHWZ010000017">
    <property type="protein sequence ID" value="MBB3062494.1"/>
    <property type="molecule type" value="Genomic_DNA"/>
</dbReference>
<dbReference type="PIRSF" id="PIRSF011396">
    <property type="entry name" value="Trp_halogenase"/>
    <property type="match status" value="1"/>
</dbReference>
<feature type="binding site" evidence="2">
    <location>
        <position position="344"/>
    </location>
    <ligand>
        <name>L-tryptophan</name>
        <dbReference type="ChEBI" id="CHEBI:57912"/>
    </ligand>
</feature>
<feature type="binding site" evidence="2">
    <location>
        <begin position="21"/>
        <end position="24"/>
    </location>
    <ligand>
        <name>FAD</name>
        <dbReference type="ChEBI" id="CHEBI:57692"/>
    </ligand>
</feature>
<evidence type="ECO:0000256" key="2">
    <source>
        <dbReference type="PIRSR" id="PIRSR011396-2"/>
    </source>
</evidence>
<dbReference type="PANTHER" id="PTHR43747">
    <property type="entry name" value="FAD-BINDING PROTEIN"/>
    <property type="match status" value="1"/>
</dbReference>
<organism evidence="3 4">
    <name type="scientific">Microbulbifer rhizosphaerae</name>
    <dbReference type="NCBI Taxonomy" id="1562603"/>
    <lineage>
        <taxon>Bacteria</taxon>
        <taxon>Pseudomonadati</taxon>
        <taxon>Pseudomonadota</taxon>
        <taxon>Gammaproteobacteria</taxon>
        <taxon>Cellvibrionales</taxon>
        <taxon>Microbulbiferaceae</taxon>
        <taxon>Microbulbifer</taxon>
    </lineage>
</organism>
<feature type="binding site" evidence="2">
    <location>
        <position position="335"/>
    </location>
    <ligand>
        <name>FAD</name>
        <dbReference type="ChEBI" id="CHEBI:57692"/>
    </ligand>
</feature>
<dbReference type="InterPro" id="IPR033856">
    <property type="entry name" value="Trp_halogen"/>
</dbReference>
<dbReference type="Gene3D" id="3.50.50.60">
    <property type="entry name" value="FAD/NAD(P)-binding domain"/>
    <property type="match status" value="1"/>
</dbReference>
<keyword evidence="4" id="KW-1185">Reference proteome</keyword>
<dbReference type="AlphaFoldDB" id="A0A7W4WDZ9"/>
<dbReference type="PANTHER" id="PTHR43747:SF4">
    <property type="entry name" value="FLAVIN-DEPENDENT TRYPTOPHAN HALOGENASE"/>
    <property type="match status" value="1"/>
</dbReference>
<reference evidence="3 4" key="1">
    <citation type="submission" date="2020-08" db="EMBL/GenBank/DDBJ databases">
        <title>Genomic Encyclopedia of Type Strains, Phase III (KMG-III): the genomes of soil and plant-associated and newly described type strains.</title>
        <authorList>
            <person name="Whitman W."/>
        </authorList>
    </citation>
    <scope>NUCLEOTIDE SEQUENCE [LARGE SCALE GENOMIC DNA]</scope>
    <source>
        <strain evidence="3 4">CECT 8799</strain>
    </source>
</reference>
<dbReference type="RefSeq" id="WP_183461854.1">
    <property type="nucleotide sequence ID" value="NZ_JACHWZ010000017.1"/>
</dbReference>
<dbReference type="Pfam" id="PF04820">
    <property type="entry name" value="Trp_halogenase"/>
    <property type="match status" value="1"/>
</dbReference>
<keyword evidence="3" id="KW-0560">Oxidoreductase</keyword>
<dbReference type="FunFam" id="3.50.50.60:FF:000280">
    <property type="entry name" value="Tryptophan halogenase"/>
    <property type="match status" value="1"/>
</dbReference>
<dbReference type="InterPro" id="IPR006905">
    <property type="entry name" value="Flavin_halogenase"/>
</dbReference>
<feature type="binding site" evidence="2">
    <location>
        <position position="86"/>
    </location>
    <ligand>
        <name>7-chloro-L-tryptophan</name>
        <dbReference type="ChEBI" id="CHEBI:58713"/>
    </ligand>
</feature>
<comment type="caution">
    <text evidence="3">The sequence shown here is derived from an EMBL/GenBank/DDBJ whole genome shotgun (WGS) entry which is preliminary data.</text>
</comment>
<dbReference type="EC" id="1.14.19.9" evidence="3"/>
<dbReference type="InterPro" id="IPR036188">
    <property type="entry name" value="FAD/NAD-bd_sf"/>
</dbReference>
<dbReference type="GO" id="GO:0000166">
    <property type="term" value="F:nucleotide binding"/>
    <property type="evidence" value="ECO:0007669"/>
    <property type="project" value="UniProtKB-KW"/>
</dbReference>
<dbReference type="Proteomes" id="UP000535937">
    <property type="component" value="Unassembled WGS sequence"/>
</dbReference>
<gene>
    <name evidence="3" type="ORF">FHS09_003343</name>
</gene>
<keyword evidence="2" id="KW-0274">FAD</keyword>
<protein>
    <submittedName>
        <fullName evidence="3">Tryptophan halogenase</fullName>
        <ecNumber evidence="3">1.14.19.9</ecNumber>
    </submittedName>
</protein>
<feature type="active site" evidence="1">
    <location>
        <position position="86"/>
    </location>
</feature>
<dbReference type="SUPFAM" id="SSF51905">
    <property type="entry name" value="FAD/NAD(P)-binding domain"/>
    <property type="match status" value="1"/>
</dbReference>
<evidence type="ECO:0000313" key="4">
    <source>
        <dbReference type="Proteomes" id="UP000535937"/>
    </source>
</evidence>